<dbReference type="InterPro" id="IPR042178">
    <property type="entry name" value="Serpin_sf_1"/>
</dbReference>
<keyword evidence="3" id="KW-1185">Reference proteome</keyword>
<dbReference type="Gene3D" id="3.30.497.10">
    <property type="entry name" value="Antithrombin, subunit I, domain 2"/>
    <property type="match status" value="1"/>
</dbReference>
<dbReference type="PROSITE" id="PS00284">
    <property type="entry name" value="SERPIN"/>
    <property type="match status" value="1"/>
</dbReference>
<dbReference type="GO" id="GO:0004867">
    <property type="term" value="F:serine-type endopeptidase inhibitor activity"/>
    <property type="evidence" value="ECO:0007669"/>
    <property type="project" value="InterPro"/>
</dbReference>
<dbReference type="InterPro" id="IPR036186">
    <property type="entry name" value="Serpin_sf"/>
</dbReference>
<dbReference type="InterPro" id="IPR023795">
    <property type="entry name" value="Serpin_CS"/>
</dbReference>
<feature type="domain" description="Serpin" evidence="1">
    <location>
        <begin position="9"/>
        <end position="120"/>
    </location>
</feature>
<dbReference type="FunFam" id="2.10.310.10:FF:000001">
    <property type="entry name" value="Serpin family A member 1"/>
    <property type="match status" value="1"/>
</dbReference>
<dbReference type="InterPro" id="IPR023796">
    <property type="entry name" value="Serpin_dom"/>
</dbReference>
<dbReference type="InterPro" id="IPR042185">
    <property type="entry name" value="Serpin_sf_2"/>
</dbReference>
<dbReference type="Gene3D" id="2.30.39.10">
    <property type="entry name" value="Alpha-1-antitrypsin, domain 1"/>
    <property type="match status" value="1"/>
</dbReference>
<dbReference type="AlphaFoldDB" id="A0A3B4EJU5"/>
<reference evidence="2" key="2">
    <citation type="submission" date="2025-08" db="UniProtKB">
        <authorList>
            <consortium name="Ensembl"/>
        </authorList>
    </citation>
    <scope>IDENTIFICATION</scope>
</reference>
<organism evidence="2 3">
    <name type="scientific">Pygocentrus nattereri</name>
    <name type="common">Red-bellied piranha</name>
    <dbReference type="NCBI Taxonomy" id="42514"/>
    <lineage>
        <taxon>Eukaryota</taxon>
        <taxon>Metazoa</taxon>
        <taxon>Chordata</taxon>
        <taxon>Craniata</taxon>
        <taxon>Vertebrata</taxon>
        <taxon>Euteleostomi</taxon>
        <taxon>Actinopterygii</taxon>
        <taxon>Neopterygii</taxon>
        <taxon>Teleostei</taxon>
        <taxon>Ostariophysi</taxon>
        <taxon>Characiformes</taxon>
        <taxon>Characoidei</taxon>
        <taxon>Pygocentrus</taxon>
    </lineage>
</organism>
<reference evidence="2 3" key="1">
    <citation type="submission" date="2020-10" db="EMBL/GenBank/DDBJ databases">
        <title>Pygocentrus nattereri (red-bellied piranha) genome, fPygNat1, primary haplotype.</title>
        <authorList>
            <person name="Myers G."/>
            <person name="Meyer A."/>
            <person name="Karagic N."/>
            <person name="Pippel M."/>
            <person name="Winkler S."/>
            <person name="Tracey A."/>
            <person name="Wood J."/>
            <person name="Formenti G."/>
            <person name="Howe K."/>
            <person name="Fedrigo O."/>
            <person name="Jarvis E.D."/>
        </authorList>
    </citation>
    <scope>NUCLEOTIDE SEQUENCE [LARGE SCALE GENOMIC DNA]</scope>
</reference>
<accession>A0A3B4EJU5</accession>
<dbReference type="GO" id="GO:0005615">
    <property type="term" value="C:extracellular space"/>
    <property type="evidence" value="ECO:0007669"/>
    <property type="project" value="InterPro"/>
</dbReference>
<dbReference type="Proteomes" id="UP001501920">
    <property type="component" value="Chromosome 4"/>
</dbReference>
<name>A0A3B4EJU5_PYGNA</name>
<evidence type="ECO:0000313" key="2">
    <source>
        <dbReference type="Ensembl" id="ENSPNAP00000036165.2"/>
    </source>
</evidence>
<dbReference type="SUPFAM" id="SSF56574">
    <property type="entry name" value="Serpins"/>
    <property type="match status" value="1"/>
</dbReference>
<dbReference type="PANTHER" id="PTHR11461">
    <property type="entry name" value="SERINE PROTEASE INHIBITOR, SERPIN"/>
    <property type="match status" value="1"/>
</dbReference>
<dbReference type="STRING" id="42514.ENSPNAP00000036165"/>
<reference evidence="2" key="3">
    <citation type="submission" date="2025-09" db="UniProtKB">
        <authorList>
            <consortium name="Ensembl"/>
        </authorList>
    </citation>
    <scope>IDENTIFICATION</scope>
</reference>
<dbReference type="OMA" id="HENNSIF"/>
<sequence>LVAKNPKMMVLYVELFLPKFSISASFSLADTLEEMGIVSAFSDSADFSGISEETNLKASKVLHQAVLKVDEKGTEAAAATTIEMVPYSIPPTVNLNRPFLVFIVEESTRSILFMGKITNPTA</sequence>
<dbReference type="GeneTree" id="ENSGT00940000160877"/>
<dbReference type="PANTHER" id="PTHR11461:SF363">
    <property type="entry name" value="SERINE (OR CYSTEINE) PROTEINASE INHIBITOR, CLADE A (ALPHA-1 ANTIPROTEINASE, ANTITRYPSIN), MEMBER 1, LIKE PRECURSOR-RELATED"/>
    <property type="match status" value="1"/>
</dbReference>
<proteinExistence type="predicted"/>
<evidence type="ECO:0000259" key="1">
    <source>
        <dbReference type="Pfam" id="PF00079"/>
    </source>
</evidence>
<dbReference type="Gene3D" id="2.10.310.10">
    <property type="entry name" value="Serpins superfamily"/>
    <property type="match status" value="1"/>
</dbReference>
<evidence type="ECO:0000313" key="3">
    <source>
        <dbReference type="Proteomes" id="UP001501920"/>
    </source>
</evidence>
<protein>
    <recommendedName>
        <fullName evidence="1">Serpin domain-containing protein</fullName>
    </recommendedName>
</protein>
<dbReference type="InterPro" id="IPR000215">
    <property type="entry name" value="Serpin_fam"/>
</dbReference>
<dbReference type="Pfam" id="PF00079">
    <property type="entry name" value="Serpin"/>
    <property type="match status" value="1"/>
</dbReference>
<dbReference type="Ensembl" id="ENSPNAT00000030229.2">
    <property type="protein sequence ID" value="ENSPNAP00000036165.2"/>
    <property type="gene ID" value="ENSPNAG00000026800.2"/>
</dbReference>